<dbReference type="AlphaFoldDB" id="D4L9L6"/>
<evidence type="ECO:0000256" key="2">
    <source>
        <dbReference type="ARBA" id="ARBA00022980"/>
    </source>
</evidence>
<dbReference type="InterPro" id="IPR012340">
    <property type="entry name" value="NA-bd_OB-fold"/>
</dbReference>
<name>D4L9L6_RUMC1</name>
<dbReference type="PANTHER" id="PTHR10724">
    <property type="entry name" value="30S RIBOSOMAL PROTEIN S1"/>
    <property type="match status" value="1"/>
</dbReference>
<dbReference type="GeneID" id="83154892"/>
<keyword evidence="3" id="KW-0687">Ribonucleoprotein</keyword>
<dbReference type="RefSeq" id="WP_015557219.1">
    <property type="nucleotide sequence ID" value="NC_021039.1"/>
</dbReference>
<dbReference type="KEGG" id="rch:RUM_00330"/>
<evidence type="ECO:0000313" key="6">
    <source>
        <dbReference type="Proteomes" id="UP000007054"/>
    </source>
</evidence>
<dbReference type="STRING" id="213810.RUM_00330"/>
<keyword evidence="6" id="KW-1185">Reference proteome</keyword>
<dbReference type="GO" id="GO:0003729">
    <property type="term" value="F:mRNA binding"/>
    <property type="evidence" value="ECO:0007669"/>
    <property type="project" value="TreeGrafter"/>
</dbReference>
<dbReference type="Pfam" id="PF00575">
    <property type="entry name" value="S1"/>
    <property type="match status" value="1"/>
</dbReference>
<dbReference type="EMBL" id="FP929052">
    <property type="protein sequence ID" value="CBL16311.1"/>
    <property type="molecule type" value="Genomic_DNA"/>
</dbReference>
<dbReference type="PANTHER" id="PTHR10724:SF7">
    <property type="entry name" value="SMALL RIBOSOMAL SUBUNIT PROTEIN BS1C"/>
    <property type="match status" value="1"/>
</dbReference>
<gene>
    <name evidence="5" type="ordered locus">RUM_00330</name>
</gene>
<dbReference type="HOGENOM" id="CLU_077628_0_0_9"/>
<dbReference type="SMART" id="SM00316">
    <property type="entry name" value="S1"/>
    <property type="match status" value="3"/>
</dbReference>
<feature type="domain" description="S1 motif" evidence="4">
    <location>
        <begin position="209"/>
        <end position="238"/>
    </location>
</feature>
<dbReference type="GO" id="GO:0003735">
    <property type="term" value="F:structural constituent of ribosome"/>
    <property type="evidence" value="ECO:0007669"/>
    <property type="project" value="TreeGrafter"/>
</dbReference>
<sequence>MNKFLPEGYRIQTEENKRAVSTPARLAEAMERGTILEGRVTICDSSHNLWVELPGMQAVIPRKEGAVGIREGTTRDIALISRVNKPVCFVVTELTCDAAGAPLAILSRRIAQERCQAQYLDACRPGDILPACVTHLEPFGCFVDIGCGIPSLIPIDSISVSRISHPADRFTVGQQLRVIFKGREGKKILLTHKELLGTWEENAAQFQPGETVAGIVRSVENYGIFVELTPNLAGLAELKPNVTVGQHASVYIKSILPERMKIKLILVDVFAPSVPEPAELHYFIQDSHMDRWQYASAASTKSMESLFTSSV</sequence>
<dbReference type="PATRIC" id="fig|213810.4.peg.135"/>
<evidence type="ECO:0000259" key="4">
    <source>
        <dbReference type="PROSITE" id="PS50126"/>
    </source>
</evidence>
<dbReference type="SUPFAM" id="SSF50249">
    <property type="entry name" value="Nucleic acid-binding proteins"/>
    <property type="match status" value="2"/>
</dbReference>
<evidence type="ECO:0000256" key="1">
    <source>
        <dbReference type="ARBA" id="ARBA00006767"/>
    </source>
</evidence>
<protein>
    <submittedName>
        <fullName evidence="5">Ribosomal protein S1</fullName>
    </submittedName>
</protein>
<dbReference type="GO" id="GO:0006412">
    <property type="term" value="P:translation"/>
    <property type="evidence" value="ECO:0007669"/>
    <property type="project" value="TreeGrafter"/>
</dbReference>
<evidence type="ECO:0000313" key="5">
    <source>
        <dbReference type="EMBL" id="CBL16311.1"/>
    </source>
</evidence>
<dbReference type="InterPro" id="IPR003029">
    <property type="entry name" value="S1_domain"/>
</dbReference>
<dbReference type="BioCyc" id="RCHA213810:RUM_RS00135-MONOMER"/>
<feature type="domain" description="S1 motif" evidence="4">
    <location>
        <begin position="126"/>
        <end position="193"/>
    </location>
</feature>
<dbReference type="InterPro" id="IPR050437">
    <property type="entry name" value="Ribos_protein_bS1-like"/>
</dbReference>
<dbReference type="Proteomes" id="UP000007054">
    <property type="component" value="Chromosome"/>
</dbReference>
<dbReference type="Gene3D" id="2.40.50.140">
    <property type="entry name" value="Nucleic acid-binding proteins"/>
    <property type="match status" value="2"/>
</dbReference>
<comment type="similarity">
    <text evidence="1">Belongs to the bacterial ribosomal protein bS1 family.</text>
</comment>
<evidence type="ECO:0000256" key="3">
    <source>
        <dbReference type="ARBA" id="ARBA00023274"/>
    </source>
</evidence>
<proteinExistence type="inferred from homology"/>
<reference evidence="5" key="2">
    <citation type="submission" date="2010-03" db="EMBL/GenBank/DDBJ databases">
        <authorList>
            <person name="Pajon A."/>
        </authorList>
    </citation>
    <scope>NUCLEOTIDE SEQUENCE</scope>
    <source>
        <strain evidence="5">Type strain: 18P13</strain>
    </source>
</reference>
<dbReference type="PROSITE" id="PS50126">
    <property type="entry name" value="S1"/>
    <property type="match status" value="2"/>
</dbReference>
<reference evidence="5" key="1">
    <citation type="submission" date="2010-03" db="EMBL/GenBank/DDBJ databases">
        <title>The genome sequence of Ruminococcus sp. 18P13.</title>
        <authorList>
            <consortium name="metaHIT consortium -- http://www.metahit.eu/"/>
            <person name="Pajon A."/>
            <person name="Turner K."/>
            <person name="Parkhill J."/>
            <person name="Bernalier A."/>
        </authorList>
    </citation>
    <scope>NUCLEOTIDE SEQUENCE [LARGE SCALE GENOMIC DNA]</scope>
    <source>
        <strain evidence="5">Type strain: 18P13</strain>
    </source>
</reference>
<organism evidence="5 6">
    <name type="scientific">Ruminococcus champanellensis (strain DSM 18848 / JCM 17042 / KCTC 15320 / 18P13)</name>
    <dbReference type="NCBI Taxonomy" id="213810"/>
    <lineage>
        <taxon>Bacteria</taxon>
        <taxon>Bacillati</taxon>
        <taxon>Bacillota</taxon>
        <taxon>Clostridia</taxon>
        <taxon>Eubacteriales</taxon>
        <taxon>Oscillospiraceae</taxon>
        <taxon>Ruminococcus</taxon>
    </lineage>
</organism>
<accession>D4L9L6</accession>
<dbReference type="GO" id="GO:1990904">
    <property type="term" value="C:ribonucleoprotein complex"/>
    <property type="evidence" value="ECO:0007669"/>
    <property type="project" value="UniProtKB-KW"/>
</dbReference>
<keyword evidence="2 5" id="KW-0689">Ribosomal protein</keyword>
<dbReference type="GO" id="GO:0005840">
    <property type="term" value="C:ribosome"/>
    <property type="evidence" value="ECO:0007669"/>
    <property type="project" value="UniProtKB-KW"/>
</dbReference>